<evidence type="ECO:0000256" key="11">
    <source>
        <dbReference type="ARBA" id="ARBA00036890"/>
    </source>
</evidence>
<evidence type="ECO:0000256" key="8">
    <source>
        <dbReference type="ARBA" id="ARBA00023264"/>
    </source>
</evidence>
<evidence type="ECO:0000256" key="1">
    <source>
        <dbReference type="ARBA" id="ARBA00004141"/>
    </source>
</evidence>
<comment type="subcellular location">
    <subcellularLocation>
        <location evidence="1">Membrane</location>
        <topology evidence="1">Multi-pass membrane protein</topology>
    </subcellularLocation>
</comment>
<proteinExistence type="evidence at transcript level"/>
<comment type="catalytic activity">
    <reaction evidence="10">
        <text>1,2-dioctanoyl-sn-glycerol + CDP-choline = 1,2-dioctanoyl-sn-glycero-3-phosphocholine + CMP + H(+)</text>
        <dbReference type="Rhea" id="RHEA:54232"/>
        <dbReference type="ChEBI" id="CHEBI:15378"/>
        <dbReference type="ChEBI" id="CHEBI:58779"/>
        <dbReference type="ChEBI" id="CHEBI:60377"/>
        <dbReference type="ChEBI" id="CHEBI:76979"/>
        <dbReference type="ChEBI" id="CHEBI:78228"/>
    </reaction>
    <physiologicalReaction direction="left-to-right" evidence="10">
        <dbReference type="Rhea" id="RHEA:54233"/>
    </physiologicalReaction>
</comment>
<organism evidence="18">
    <name type="scientific">Tabanus bromius</name>
    <name type="common">Band-eyed brown horse fly</name>
    <dbReference type="NCBI Taxonomy" id="304241"/>
    <lineage>
        <taxon>Eukaryota</taxon>
        <taxon>Metazoa</taxon>
        <taxon>Ecdysozoa</taxon>
        <taxon>Arthropoda</taxon>
        <taxon>Hexapoda</taxon>
        <taxon>Insecta</taxon>
        <taxon>Pterygota</taxon>
        <taxon>Neoptera</taxon>
        <taxon>Endopterygota</taxon>
        <taxon>Diptera</taxon>
        <taxon>Brachycera</taxon>
        <taxon>Tabanomorpha</taxon>
        <taxon>Tabanoidea</taxon>
        <taxon>Tabanidae</taxon>
        <taxon>Tabanus</taxon>
    </lineage>
</organism>
<comment type="catalytic activity">
    <reaction evidence="14">
        <text>CDP-choline + a 1,2-diacyl-sn-glycerol = a 1,2-diacyl-sn-glycero-3-phosphocholine + CMP + H(+)</text>
        <dbReference type="Rhea" id="RHEA:32939"/>
        <dbReference type="ChEBI" id="CHEBI:15378"/>
        <dbReference type="ChEBI" id="CHEBI:17815"/>
        <dbReference type="ChEBI" id="CHEBI:57643"/>
        <dbReference type="ChEBI" id="CHEBI:58779"/>
        <dbReference type="ChEBI" id="CHEBI:60377"/>
        <dbReference type="EC" id="2.7.8.2"/>
    </reaction>
    <physiologicalReaction direction="left-to-right" evidence="14">
        <dbReference type="Rhea" id="RHEA:32940"/>
    </physiologicalReaction>
</comment>
<evidence type="ECO:0000256" key="12">
    <source>
        <dbReference type="ARBA" id="ARBA00037890"/>
    </source>
</evidence>
<dbReference type="FunFam" id="1.20.120.1760:FF:000002">
    <property type="entry name" value="Choline/ethanolamine phosphotransferase 1"/>
    <property type="match status" value="1"/>
</dbReference>
<feature type="transmembrane region" description="Helical" evidence="17">
    <location>
        <begin position="282"/>
        <end position="302"/>
    </location>
</feature>
<comment type="catalytic activity">
    <reaction evidence="11">
        <text>1-hexadecanoyl-2-(9Z-octadecenoyl)-sn-glycerol + CDP-choline = 1-hexadecanoyl-2-(9Z-octadecenoyl)-sn-glycero-3-phosphocholine + CMP + H(+)</text>
        <dbReference type="Rhea" id="RHEA:54244"/>
        <dbReference type="ChEBI" id="CHEBI:15378"/>
        <dbReference type="ChEBI" id="CHEBI:58779"/>
        <dbReference type="ChEBI" id="CHEBI:60377"/>
        <dbReference type="ChEBI" id="CHEBI:73001"/>
        <dbReference type="ChEBI" id="CHEBI:75466"/>
    </reaction>
    <physiologicalReaction direction="left-to-right" evidence="11">
        <dbReference type="Rhea" id="RHEA:54245"/>
    </physiologicalReaction>
</comment>
<comment type="pathway">
    <text evidence="12">Phospholipid metabolism; phosphatidylcholine biosynthesis; phosphatidylcholine from phosphocholine: step 2/2.</text>
</comment>
<feature type="region of interest" description="Disordered" evidence="16">
    <location>
        <begin position="380"/>
        <end position="418"/>
    </location>
</feature>
<feature type="compositionally biased region" description="Basic residues" evidence="16">
    <location>
        <begin position="404"/>
        <end position="418"/>
    </location>
</feature>
<keyword evidence="6 17" id="KW-0472">Membrane</keyword>
<dbReference type="EMBL" id="GDAI01000230">
    <property type="protein sequence ID" value="JAI17373.1"/>
    <property type="molecule type" value="mRNA"/>
</dbReference>
<feature type="transmembrane region" description="Helical" evidence="17">
    <location>
        <begin position="205"/>
        <end position="227"/>
    </location>
</feature>
<accession>A0A0K8TT93</accession>
<evidence type="ECO:0000256" key="3">
    <source>
        <dbReference type="ARBA" id="ARBA00022679"/>
    </source>
</evidence>
<dbReference type="InterPro" id="IPR043130">
    <property type="entry name" value="CDP-OH_PTrfase_TM_dom"/>
</dbReference>
<evidence type="ECO:0000256" key="14">
    <source>
        <dbReference type="ARBA" id="ARBA00048570"/>
    </source>
</evidence>
<evidence type="ECO:0000256" key="9">
    <source>
        <dbReference type="ARBA" id="ARBA00036100"/>
    </source>
</evidence>
<dbReference type="PANTHER" id="PTHR10414">
    <property type="entry name" value="ETHANOLAMINEPHOSPHOTRANSFERASE"/>
    <property type="match status" value="1"/>
</dbReference>
<dbReference type="AlphaFoldDB" id="A0A0K8TT93"/>
<comment type="catalytic activity">
    <reaction evidence="9">
        <text>1-hexadecanoyl-2-(4Z,7Z,10Z,13Z,16Z,19Z-docosahexaenoyl)-sn-glycerol + CDP-choline = 1-hexadecanoyl-2-(4Z,7Z,10Z,13Z,16Z,19Z-docosahexaenoyl)-sn-glycero-3-phosphocholine + CMP + H(+)</text>
        <dbReference type="Rhea" id="RHEA:54332"/>
        <dbReference type="ChEBI" id="CHEBI:15378"/>
        <dbReference type="ChEBI" id="CHEBI:58779"/>
        <dbReference type="ChEBI" id="CHEBI:60377"/>
        <dbReference type="ChEBI" id="CHEBI:74963"/>
        <dbReference type="ChEBI" id="CHEBI:82949"/>
    </reaction>
    <physiologicalReaction direction="left-to-right" evidence="9">
        <dbReference type="Rhea" id="RHEA:54333"/>
    </physiologicalReaction>
</comment>
<protein>
    <recommendedName>
        <fullName evidence="13">diacylglycerol cholinephosphotransferase</fullName>
        <ecNumber evidence="13">2.7.8.2</ecNumber>
    </recommendedName>
</protein>
<name>A0A0K8TT93_TABBR</name>
<dbReference type="EC" id="2.7.8.2" evidence="13"/>
<feature type="transmembrane region" description="Helical" evidence="17">
    <location>
        <begin position="47"/>
        <end position="71"/>
    </location>
</feature>
<evidence type="ECO:0000256" key="13">
    <source>
        <dbReference type="ARBA" id="ARBA00038987"/>
    </source>
</evidence>
<dbReference type="InterPro" id="IPR014472">
    <property type="entry name" value="CHOPT"/>
</dbReference>
<comment type="similarity">
    <text evidence="2 15">Belongs to the CDP-alcohol phosphatidyltransferase class-I family.</text>
</comment>
<dbReference type="GO" id="GO:0004142">
    <property type="term" value="F:diacylglycerol cholinephosphotransferase activity"/>
    <property type="evidence" value="ECO:0007669"/>
    <property type="project" value="UniProtKB-EC"/>
</dbReference>
<evidence type="ECO:0000256" key="4">
    <source>
        <dbReference type="ARBA" id="ARBA00022692"/>
    </source>
</evidence>
<feature type="transmembrane region" description="Helical" evidence="17">
    <location>
        <begin position="322"/>
        <end position="343"/>
    </location>
</feature>
<keyword evidence="8" id="KW-1208">Phospholipid metabolism</keyword>
<dbReference type="InterPro" id="IPR048254">
    <property type="entry name" value="CDP_ALCOHOL_P_TRANSF_CS"/>
</dbReference>
<keyword evidence="3 15" id="KW-0808">Transferase</keyword>
<evidence type="ECO:0000256" key="2">
    <source>
        <dbReference type="ARBA" id="ARBA00010441"/>
    </source>
</evidence>
<dbReference type="PIRSF" id="PIRSF015665">
    <property type="entry name" value="CHOPT"/>
    <property type="match status" value="1"/>
</dbReference>
<evidence type="ECO:0000256" key="17">
    <source>
        <dbReference type="SAM" id="Phobius"/>
    </source>
</evidence>
<keyword evidence="4 17" id="KW-0812">Transmembrane</keyword>
<dbReference type="Gene3D" id="1.20.120.1760">
    <property type="match status" value="1"/>
</dbReference>
<evidence type="ECO:0000256" key="5">
    <source>
        <dbReference type="ARBA" id="ARBA00022989"/>
    </source>
</evidence>
<dbReference type="GO" id="GO:0005794">
    <property type="term" value="C:Golgi apparatus"/>
    <property type="evidence" value="ECO:0007669"/>
    <property type="project" value="TreeGrafter"/>
</dbReference>
<evidence type="ECO:0000256" key="7">
    <source>
        <dbReference type="ARBA" id="ARBA00023209"/>
    </source>
</evidence>
<evidence type="ECO:0000256" key="6">
    <source>
        <dbReference type="ARBA" id="ARBA00023136"/>
    </source>
</evidence>
<evidence type="ECO:0000313" key="18">
    <source>
        <dbReference type="EMBL" id="JAI17373.1"/>
    </source>
</evidence>
<dbReference type="GO" id="GO:0006646">
    <property type="term" value="P:phosphatidylethanolamine biosynthetic process"/>
    <property type="evidence" value="ECO:0007669"/>
    <property type="project" value="TreeGrafter"/>
</dbReference>
<keyword evidence="7" id="KW-0443">Lipid metabolism</keyword>
<dbReference type="GO" id="GO:0005789">
    <property type="term" value="C:endoplasmic reticulum membrane"/>
    <property type="evidence" value="ECO:0007669"/>
    <property type="project" value="TreeGrafter"/>
</dbReference>
<dbReference type="PROSITE" id="PS00379">
    <property type="entry name" value="CDP_ALCOHOL_P_TRANSF"/>
    <property type="match status" value="1"/>
</dbReference>
<keyword evidence="7" id="KW-0444">Lipid biosynthesis</keyword>
<feature type="transmembrane region" description="Helical" evidence="17">
    <location>
        <begin position="247"/>
        <end position="270"/>
    </location>
</feature>
<reference evidence="18" key="1">
    <citation type="journal article" date="2015" name="Insect Biochem. Mol. Biol.">
        <title>An insight into the sialome of the horse fly, Tabanus bromius.</title>
        <authorList>
            <person name="Ribeiro J.M."/>
            <person name="Kazimirova M."/>
            <person name="Takac P."/>
            <person name="Andersen J.F."/>
            <person name="Francischetti I.M."/>
        </authorList>
    </citation>
    <scope>NUCLEOTIDE SEQUENCE</scope>
</reference>
<dbReference type="PANTHER" id="PTHR10414:SF37">
    <property type="entry name" value="BB IN A BOXCAR, ISOFORM C"/>
    <property type="match status" value="1"/>
</dbReference>
<dbReference type="InterPro" id="IPR000462">
    <property type="entry name" value="CDP-OH_P_trans"/>
</dbReference>
<evidence type="ECO:0000256" key="16">
    <source>
        <dbReference type="SAM" id="MobiDB-lite"/>
    </source>
</evidence>
<evidence type="ECO:0000256" key="15">
    <source>
        <dbReference type="RuleBase" id="RU003750"/>
    </source>
</evidence>
<sequence>MWLYKNKLLSPAQLKRLSEHKYSCTNVSLMDPFLQPWWCWLVSKVPLWLAPNLITIVGLIINIVTTLILISYSPDGKVFPPKWTSALCALGLFIYQSLDAIDGKQARRTNSSSPLGELFDHGCDSISTIFVALSACITCQLGNYPNWLFFQCFCAITLFYCAHWQTYVSGTLRFGKIDVTEAQVTIMGIHIVSALFGPDIWMSKLPIISVTWNFLPLIAFTLGYVQLLNQFSNIFVTGGGGKNGSTVAGTSVLSPVIPLSLVVVPAFIIAQKSIDDIFGTHPSLYIIAFGMVAAKITNKLVIAHMTRSEMEYLDWGLLGPALLFLNQYFNYFIPEILVLWFALIWGTQDLFRYCAQICYEICDHLHIKLFTIPYPPKTTAHSQGAGAQHASGSSTHDKNGSFHPNRRQAKLSKKQSLH</sequence>
<evidence type="ECO:0000256" key="10">
    <source>
        <dbReference type="ARBA" id="ARBA00036651"/>
    </source>
</evidence>
<keyword evidence="7" id="KW-0594">Phospholipid biosynthesis</keyword>
<dbReference type="GO" id="GO:0004307">
    <property type="term" value="F:ethanolaminephosphotransferase activity"/>
    <property type="evidence" value="ECO:0007669"/>
    <property type="project" value="TreeGrafter"/>
</dbReference>
<keyword evidence="5 17" id="KW-1133">Transmembrane helix</keyword>
<dbReference type="Pfam" id="PF01066">
    <property type="entry name" value="CDP-OH_P_transf"/>
    <property type="match status" value="1"/>
</dbReference>